<evidence type="ECO:0000313" key="1">
    <source>
        <dbReference type="EMBL" id="TWT35199.1"/>
    </source>
</evidence>
<dbReference type="AlphaFoldDB" id="A0A5C5VBK1"/>
<name>A0A5C5VBK1_9BACT</name>
<gene>
    <name evidence="1" type="ORF">KOR34_00870</name>
</gene>
<evidence type="ECO:0008006" key="3">
    <source>
        <dbReference type="Google" id="ProtNLM"/>
    </source>
</evidence>
<protein>
    <recommendedName>
        <fullName evidence="3">Glycosyl transferase family 2</fullName>
    </recommendedName>
</protein>
<reference evidence="1 2" key="1">
    <citation type="submission" date="2019-02" db="EMBL/GenBank/DDBJ databases">
        <title>Deep-cultivation of Planctomycetes and their phenomic and genomic characterization uncovers novel biology.</title>
        <authorList>
            <person name="Wiegand S."/>
            <person name="Jogler M."/>
            <person name="Boedeker C."/>
            <person name="Pinto D."/>
            <person name="Vollmers J."/>
            <person name="Rivas-Marin E."/>
            <person name="Kohn T."/>
            <person name="Peeters S.H."/>
            <person name="Heuer A."/>
            <person name="Rast P."/>
            <person name="Oberbeckmann S."/>
            <person name="Bunk B."/>
            <person name="Jeske O."/>
            <person name="Meyerdierks A."/>
            <person name="Storesund J.E."/>
            <person name="Kallscheuer N."/>
            <person name="Luecker S."/>
            <person name="Lage O.M."/>
            <person name="Pohl T."/>
            <person name="Merkel B.J."/>
            <person name="Hornburger P."/>
            <person name="Mueller R.-W."/>
            <person name="Bruemmer F."/>
            <person name="Labrenz M."/>
            <person name="Spormann A.M."/>
            <person name="Op Den Camp H."/>
            <person name="Overmann J."/>
            <person name="Amann R."/>
            <person name="Jetten M.S.M."/>
            <person name="Mascher T."/>
            <person name="Medema M.H."/>
            <person name="Devos D.P."/>
            <person name="Kaster A.-K."/>
            <person name="Ovreas L."/>
            <person name="Rohde M."/>
            <person name="Galperin M.Y."/>
            <person name="Jogler C."/>
        </authorList>
    </citation>
    <scope>NUCLEOTIDE SEQUENCE [LARGE SCALE GENOMIC DNA]</scope>
    <source>
        <strain evidence="1 2">KOR34</strain>
    </source>
</reference>
<comment type="caution">
    <text evidence="1">The sequence shown here is derived from an EMBL/GenBank/DDBJ whole genome shotgun (WGS) entry which is preliminary data.</text>
</comment>
<proteinExistence type="predicted"/>
<organism evidence="1 2">
    <name type="scientific">Posidoniimonas corsicana</name>
    <dbReference type="NCBI Taxonomy" id="1938618"/>
    <lineage>
        <taxon>Bacteria</taxon>
        <taxon>Pseudomonadati</taxon>
        <taxon>Planctomycetota</taxon>
        <taxon>Planctomycetia</taxon>
        <taxon>Pirellulales</taxon>
        <taxon>Lacipirellulaceae</taxon>
        <taxon>Posidoniimonas</taxon>
    </lineage>
</organism>
<dbReference type="EMBL" id="SIHJ01000001">
    <property type="protein sequence ID" value="TWT35199.1"/>
    <property type="molecule type" value="Genomic_DNA"/>
</dbReference>
<evidence type="ECO:0000313" key="2">
    <source>
        <dbReference type="Proteomes" id="UP000316714"/>
    </source>
</evidence>
<sequence length="271" mass="30730">MHIAHAVNFFNTDDHEHALAQQLTMESLQRARRYAAEDALDIDLVSVQDPNERREVSSDWILAAGLDRSILDFGDFDAPPLPLLGDIIGRLLATSNAQVLVYSNADIIATPGFYSVIAACVRRGWRSFEVRRRTVDQEVLRDCTDIGDALAVCGAEIGAPHTGADCFVFHREDARKFVWRPVCIGMPPVARAMLINMLAAAGEVRTLDAHVTYHVENSQRWTHRRFRRLTDFNFAQARAIRDELLRRYGRLPRQIDRKCYALEPDWGRSAD</sequence>
<dbReference type="Proteomes" id="UP000316714">
    <property type="component" value="Unassembled WGS sequence"/>
</dbReference>
<keyword evidence="2" id="KW-1185">Reference proteome</keyword>
<dbReference type="OrthoDB" id="1437280at2"/>
<dbReference type="RefSeq" id="WP_146561187.1">
    <property type="nucleotide sequence ID" value="NZ_SIHJ01000001.1"/>
</dbReference>
<accession>A0A5C5VBK1</accession>